<dbReference type="GO" id="GO:0005886">
    <property type="term" value="C:plasma membrane"/>
    <property type="evidence" value="ECO:0007669"/>
    <property type="project" value="UniProtKB-SubCell"/>
</dbReference>
<dbReference type="PANTHER" id="PTHR10010">
    <property type="entry name" value="SOLUTE CARRIER FAMILY 34 SODIUM PHOSPHATE , MEMBER 2-RELATED"/>
    <property type="match status" value="1"/>
</dbReference>
<evidence type="ECO:0000313" key="8">
    <source>
        <dbReference type="Proteomes" id="UP000529417"/>
    </source>
</evidence>
<sequence length="533" mass="56428">MTTDLFALLGGIGLFLFGMQTMTDSLRQLASDRSRSVISGFARTPFSAAVTGAATTAAVQSSTATMVTTVGFVGAGMLSFHQAVGIIFGASVGTTITGWMVLFLGFRLPLAAAALPLLFGAALLRVLSSGQTARVAMAVAGLCLVFLGIDLMQDGMAAYEDRLTPDSFPAPTLAGRLQLLMLGVVVTVVTQSSSAGVAATLVLLATGSVSFHQAAALVIGMHIGTTFTPLLAAIGGSIAVRRTAVANILYHVISGVLALAFIDVVAGIMGAGASREAAQVALVVFHTGFNVIGTMVMLPLVGPFAAMIERLIPEGPRPMTAALDKQVLLEPPAALDALNNTAQAVERHLFSALAQAMRPGASPQHLPAVIADCSAALEEMHDFQAQISLPPDRDPDLERNEALLHMQDHLTRLLYRAGQQNRMTSAMSDPKLRRFARYLGAVLARHVAGEDVHPRLEQLNRRLATREQRLRREIMRSGLPPARLFALTDSLRWLRRFSAHAERILHYTALASPSATVGPGEARADRNPAPDVA</sequence>
<name>A0A7Z0HZF6_9RHOB</name>
<comment type="caution">
    <text evidence="7">The sequence shown here is derived from an EMBL/GenBank/DDBJ whole genome shotgun (WGS) entry which is preliminary data.</text>
</comment>
<keyword evidence="4 6" id="KW-1133">Transmembrane helix</keyword>
<feature type="transmembrane region" description="Helical" evidence="6">
    <location>
        <begin position="280"/>
        <end position="301"/>
    </location>
</feature>
<dbReference type="RefSeq" id="WP_179905827.1">
    <property type="nucleotide sequence ID" value="NZ_JACBXS010000015.1"/>
</dbReference>
<dbReference type="InterPro" id="IPR003841">
    <property type="entry name" value="Na/Pi_transpt"/>
</dbReference>
<feature type="transmembrane region" description="Helical" evidence="6">
    <location>
        <begin position="248"/>
        <end position="268"/>
    </location>
</feature>
<dbReference type="GO" id="GO:0005436">
    <property type="term" value="F:sodium:phosphate symporter activity"/>
    <property type="evidence" value="ECO:0007669"/>
    <property type="project" value="InterPro"/>
</dbReference>
<feature type="transmembrane region" description="Helical" evidence="6">
    <location>
        <begin position="179"/>
        <end position="204"/>
    </location>
</feature>
<accession>A0A7Z0HZF6</accession>
<gene>
    <name evidence="7" type="ORF">HUK65_08950</name>
</gene>
<feature type="transmembrane region" description="Helical" evidence="6">
    <location>
        <begin position="135"/>
        <end position="159"/>
    </location>
</feature>
<keyword evidence="3 6" id="KW-0812">Transmembrane</keyword>
<dbReference type="NCBIfam" id="NF037997">
    <property type="entry name" value="Na_Pi_symport"/>
    <property type="match status" value="1"/>
</dbReference>
<evidence type="ECO:0000256" key="6">
    <source>
        <dbReference type="SAM" id="Phobius"/>
    </source>
</evidence>
<organism evidence="7 8">
    <name type="scientific">Rhabdonatronobacter sediminivivens</name>
    <dbReference type="NCBI Taxonomy" id="2743469"/>
    <lineage>
        <taxon>Bacteria</taxon>
        <taxon>Pseudomonadati</taxon>
        <taxon>Pseudomonadota</taxon>
        <taxon>Alphaproteobacteria</taxon>
        <taxon>Rhodobacterales</taxon>
        <taxon>Paracoccaceae</taxon>
        <taxon>Rhabdonatronobacter</taxon>
    </lineage>
</organism>
<evidence type="ECO:0000256" key="4">
    <source>
        <dbReference type="ARBA" id="ARBA00022989"/>
    </source>
</evidence>
<evidence type="ECO:0000256" key="2">
    <source>
        <dbReference type="ARBA" id="ARBA00022475"/>
    </source>
</evidence>
<feature type="transmembrane region" description="Helical" evidence="6">
    <location>
        <begin position="216"/>
        <end position="236"/>
    </location>
</feature>
<evidence type="ECO:0000256" key="1">
    <source>
        <dbReference type="ARBA" id="ARBA00004651"/>
    </source>
</evidence>
<keyword evidence="2" id="KW-1003">Cell membrane</keyword>
<dbReference type="Proteomes" id="UP000529417">
    <property type="component" value="Unassembled WGS sequence"/>
</dbReference>
<dbReference type="GO" id="GO:0044341">
    <property type="term" value="P:sodium-dependent phosphate transport"/>
    <property type="evidence" value="ECO:0007669"/>
    <property type="project" value="InterPro"/>
</dbReference>
<dbReference type="Pfam" id="PF02690">
    <property type="entry name" value="Na_Pi_cotrans"/>
    <property type="match status" value="2"/>
</dbReference>
<feature type="transmembrane region" description="Helical" evidence="6">
    <location>
        <begin position="110"/>
        <end position="128"/>
    </location>
</feature>
<dbReference type="PANTHER" id="PTHR10010:SF46">
    <property type="entry name" value="SODIUM-DEPENDENT PHOSPHATE TRANSPORT PROTEIN 2B"/>
    <property type="match status" value="1"/>
</dbReference>
<protein>
    <submittedName>
        <fullName evidence="7">Na/Pi cotransporter family protein</fullName>
    </submittedName>
</protein>
<keyword evidence="5 6" id="KW-0472">Membrane</keyword>
<reference evidence="7 8" key="1">
    <citation type="journal article" date="2000" name="Arch. Microbiol.">
        <title>Rhodobaca bogoriensis gen. nov. and sp. nov., an alkaliphilic purple nonsulfur bacterium from African Rift Valley soda lakes.</title>
        <authorList>
            <person name="Milford A.D."/>
            <person name="Achenbach L.A."/>
            <person name="Jung D.O."/>
            <person name="Madigan M.T."/>
        </authorList>
    </citation>
    <scope>NUCLEOTIDE SEQUENCE [LARGE SCALE GENOMIC DNA]</scope>
    <source>
        <strain evidence="7 8">2376</strain>
    </source>
</reference>
<proteinExistence type="predicted"/>
<evidence type="ECO:0000256" key="5">
    <source>
        <dbReference type="ARBA" id="ARBA00023136"/>
    </source>
</evidence>
<keyword evidence="8" id="KW-1185">Reference proteome</keyword>
<evidence type="ECO:0000313" key="7">
    <source>
        <dbReference type="EMBL" id="NYS25121.1"/>
    </source>
</evidence>
<dbReference type="EMBL" id="JACBXS010000015">
    <property type="protein sequence ID" value="NYS25121.1"/>
    <property type="molecule type" value="Genomic_DNA"/>
</dbReference>
<comment type="subcellular location">
    <subcellularLocation>
        <location evidence="1">Cell membrane</location>
        <topology evidence="1">Multi-pass membrane protein</topology>
    </subcellularLocation>
</comment>
<dbReference type="AlphaFoldDB" id="A0A7Z0HZF6"/>
<evidence type="ECO:0000256" key="3">
    <source>
        <dbReference type="ARBA" id="ARBA00022692"/>
    </source>
</evidence>